<evidence type="ECO:0000313" key="3">
    <source>
        <dbReference type="Proteomes" id="UP001487740"/>
    </source>
</evidence>
<evidence type="ECO:0000256" key="1">
    <source>
        <dbReference type="SAM" id="MobiDB-lite"/>
    </source>
</evidence>
<organism evidence="2 3">
    <name type="scientific">Scylla paramamosain</name>
    <name type="common">Mud crab</name>
    <dbReference type="NCBI Taxonomy" id="85552"/>
    <lineage>
        <taxon>Eukaryota</taxon>
        <taxon>Metazoa</taxon>
        <taxon>Ecdysozoa</taxon>
        <taxon>Arthropoda</taxon>
        <taxon>Crustacea</taxon>
        <taxon>Multicrustacea</taxon>
        <taxon>Malacostraca</taxon>
        <taxon>Eumalacostraca</taxon>
        <taxon>Eucarida</taxon>
        <taxon>Decapoda</taxon>
        <taxon>Pleocyemata</taxon>
        <taxon>Brachyura</taxon>
        <taxon>Eubrachyura</taxon>
        <taxon>Portunoidea</taxon>
        <taxon>Portunidae</taxon>
        <taxon>Portuninae</taxon>
        <taxon>Scylla</taxon>
    </lineage>
</organism>
<proteinExistence type="predicted"/>
<reference evidence="2 3" key="1">
    <citation type="submission" date="2023-03" db="EMBL/GenBank/DDBJ databases">
        <title>High-quality genome of Scylla paramamosain provides insights in environmental adaptation.</title>
        <authorList>
            <person name="Zhang L."/>
        </authorList>
    </citation>
    <scope>NUCLEOTIDE SEQUENCE [LARGE SCALE GENOMIC DNA]</scope>
    <source>
        <strain evidence="2">LZ_2023a</strain>
        <tissue evidence="2">Muscle</tissue>
    </source>
</reference>
<feature type="region of interest" description="Disordered" evidence="1">
    <location>
        <begin position="32"/>
        <end position="56"/>
    </location>
</feature>
<dbReference type="AlphaFoldDB" id="A0AAW0UQP5"/>
<comment type="caution">
    <text evidence="2">The sequence shown here is derived from an EMBL/GenBank/DDBJ whole genome shotgun (WGS) entry which is preliminary data.</text>
</comment>
<sequence>MASAPPSAGCPGVRCDALGSKFSLVLDRFSRRRSSGRPDTVHQPDINIKEESSEEEQDEVVVVLVLVEKIEPLHATLPPPVPPLHALPLASRILSPFPCPFSFSVHPLPPACLSFTPLPALPLASASPASLPLPRVAAQRVRRDARRGGCQNEGRDAKQEMLE</sequence>
<feature type="compositionally biased region" description="Basic and acidic residues" evidence="1">
    <location>
        <begin position="39"/>
        <end position="51"/>
    </location>
</feature>
<gene>
    <name evidence="2" type="ORF">O3P69_000702</name>
</gene>
<feature type="compositionally biased region" description="Basic and acidic residues" evidence="1">
    <location>
        <begin position="153"/>
        <end position="163"/>
    </location>
</feature>
<name>A0AAW0UQP5_SCYPA</name>
<evidence type="ECO:0000313" key="2">
    <source>
        <dbReference type="EMBL" id="KAK8402462.1"/>
    </source>
</evidence>
<protein>
    <submittedName>
        <fullName evidence="2">Uncharacterized protein</fullName>
    </submittedName>
</protein>
<dbReference type="EMBL" id="JARAKH010000007">
    <property type="protein sequence ID" value="KAK8402462.1"/>
    <property type="molecule type" value="Genomic_DNA"/>
</dbReference>
<dbReference type="Proteomes" id="UP001487740">
    <property type="component" value="Unassembled WGS sequence"/>
</dbReference>
<accession>A0AAW0UQP5</accession>
<feature type="region of interest" description="Disordered" evidence="1">
    <location>
        <begin position="142"/>
        <end position="163"/>
    </location>
</feature>
<keyword evidence="3" id="KW-1185">Reference proteome</keyword>